<protein>
    <submittedName>
        <fullName evidence="3">Uncharacterized protein</fullName>
    </submittedName>
</protein>
<dbReference type="EMBL" id="LCJG01000065">
    <property type="protein sequence ID" value="KKT71467.1"/>
    <property type="molecule type" value="Genomic_DNA"/>
</dbReference>
<accession>A0A0G1LRL1</accession>
<evidence type="ECO:0000256" key="2">
    <source>
        <dbReference type="SAM" id="Phobius"/>
    </source>
</evidence>
<dbReference type="AlphaFoldDB" id="A0A0G1LRL1"/>
<evidence type="ECO:0000256" key="1">
    <source>
        <dbReference type="SAM" id="MobiDB-lite"/>
    </source>
</evidence>
<evidence type="ECO:0000313" key="4">
    <source>
        <dbReference type="Proteomes" id="UP000034835"/>
    </source>
</evidence>
<feature type="transmembrane region" description="Helical" evidence="2">
    <location>
        <begin position="37"/>
        <end position="54"/>
    </location>
</feature>
<gene>
    <name evidence="3" type="ORF">UW68_C0065G0003</name>
</gene>
<dbReference type="Proteomes" id="UP000034835">
    <property type="component" value="Unassembled WGS sequence"/>
</dbReference>
<keyword evidence="2" id="KW-0812">Transmembrane</keyword>
<feature type="region of interest" description="Disordered" evidence="1">
    <location>
        <begin position="205"/>
        <end position="224"/>
    </location>
</feature>
<proteinExistence type="predicted"/>
<evidence type="ECO:0000313" key="3">
    <source>
        <dbReference type="EMBL" id="KKT71467.1"/>
    </source>
</evidence>
<reference evidence="3 4" key="1">
    <citation type="journal article" date="2015" name="Nature">
        <title>rRNA introns, odd ribosomes, and small enigmatic genomes across a large radiation of phyla.</title>
        <authorList>
            <person name="Brown C.T."/>
            <person name="Hug L.A."/>
            <person name="Thomas B.C."/>
            <person name="Sharon I."/>
            <person name="Castelle C.J."/>
            <person name="Singh A."/>
            <person name="Wilkins M.J."/>
            <person name="Williams K.H."/>
            <person name="Banfield J.F."/>
        </authorList>
    </citation>
    <scope>NUCLEOTIDE SEQUENCE [LARGE SCALE GENOMIC DNA]</scope>
</reference>
<feature type="transmembrane region" description="Helical" evidence="2">
    <location>
        <begin position="6"/>
        <end position="25"/>
    </location>
</feature>
<comment type="caution">
    <text evidence="3">The sequence shown here is derived from an EMBL/GenBank/DDBJ whole genome shotgun (WGS) entry which is preliminary data.</text>
</comment>
<keyword evidence="2" id="KW-0472">Membrane</keyword>
<keyword evidence="2" id="KW-1133">Transmembrane helix</keyword>
<name>A0A0G1LRL1_9BACT</name>
<organism evidence="3 4">
    <name type="scientific">Candidatus Collierbacteria bacterium GW2011_GWB1_44_6</name>
    <dbReference type="NCBI Taxonomy" id="1618384"/>
    <lineage>
        <taxon>Bacteria</taxon>
        <taxon>Candidatus Collieribacteriota</taxon>
    </lineage>
</organism>
<sequence length="302" mass="34471">MIPDPAQIFDIVKILLFILVPCWPWLGPVKKEKDWKIYAMIFCYLLSGIVYLWVDNVRLSKEVAANQRQLDTTKGDVSSCKDERDRCWAKDTKGYGTDNSKPDNMKSASEFAREWNWEGIFYRSGEDTFCPYRKGKNYQRMIYKFPSVLTNAHLVVKYSIVTRKESPVDYNQREVFGVVGENGRYLSEIDMPSRLGPGVNFRKDSGNGDLVTSKSGESLPQPMRDGETINVEFKTQPKLNQELTSILEVKGYIPSDSQYGSLSRSFSNDFLVADTNPETAKGYLYFGSYFGGCIKIIGWNAY</sequence>